<protein>
    <submittedName>
        <fullName evidence="7">Uncharacterized protein</fullName>
    </submittedName>
</protein>
<feature type="transmembrane region" description="Helical" evidence="6">
    <location>
        <begin position="20"/>
        <end position="40"/>
    </location>
</feature>
<keyword evidence="8" id="KW-1185">Reference proteome</keyword>
<evidence type="ECO:0000256" key="4">
    <source>
        <dbReference type="ARBA" id="ARBA00022989"/>
    </source>
</evidence>
<evidence type="ECO:0000256" key="2">
    <source>
        <dbReference type="ARBA" id="ARBA00006824"/>
    </source>
</evidence>
<dbReference type="InterPro" id="IPR007248">
    <property type="entry name" value="Mpv17_PMP22"/>
</dbReference>
<dbReference type="Proteomes" id="UP001153076">
    <property type="component" value="Unassembled WGS sequence"/>
</dbReference>
<evidence type="ECO:0000256" key="5">
    <source>
        <dbReference type="ARBA" id="ARBA00023136"/>
    </source>
</evidence>
<gene>
    <name evidence="7" type="ORF">Cgig2_020390</name>
</gene>
<evidence type="ECO:0000313" key="8">
    <source>
        <dbReference type="Proteomes" id="UP001153076"/>
    </source>
</evidence>
<dbReference type="PANTHER" id="PTHR11266:SF80">
    <property type="entry name" value="PEROXISOMAL MEMBRANE PROTEIN 2"/>
    <property type="match status" value="1"/>
</dbReference>
<evidence type="ECO:0000256" key="3">
    <source>
        <dbReference type="ARBA" id="ARBA00022692"/>
    </source>
</evidence>
<organism evidence="7 8">
    <name type="scientific">Carnegiea gigantea</name>
    <dbReference type="NCBI Taxonomy" id="171969"/>
    <lineage>
        <taxon>Eukaryota</taxon>
        <taxon>Viridiplantae</taxon>
        <taxon>Streptophyta</taxon>
        <taxon>Embryophyta</taxon>
        <taxon>Tracheophyta</taxon>
        <taxon>Spermatophyta</taxon>
        <taxon>Magnoliopsida</taxon>
        <taxon>eudicotyledons</taxon>
        <taxon>Gunneridae</taxon>
        <taxon>Pentapetalae</taxon>
        <taxon>Caryophyllales</taxon>
        <taxon>Cactineae</taxon>
        <taxon>Cactaceae</taxon>
        <taxon>Cactoideae</taxon>
        <taxon>Echinocereeae</taxon>
        <taxon>Carnegiea</taxon>
    </lineage>
</organism>
<keyword evidence="3 6" id="KW-0812">Transmembrane</keyword>
<keyword evidence="4 6" id="KW-1133">Transmembrane helix</keyword>
<evidence type="ECO:0000256" key="1">
    <source>
        <dbReference type="ARBA" id="ARBA00004141"/>
    </source>
</evidence>
<keyword evidence="5 6" id="KW-0472">Membrane</keyword>
<reference evidence="7" key="1">
    <citation type="submission" date="2022-04" db="EMBL/GenBank/DDBJ databases">
        <title>Carnegiea gigantea Genome sequencing and assembly v2.</title>
        <authorList>
            <person name="Copetti D."/>
            <person name="Sanderson M.J."/>
            <person name="Burquez A."/>
            <person name="Wojciechowski M.F."/>
        </authorList>
    </citation>
    <scope>NUCLEOTIDE SEQUENCE</scope>
    <source>
        <strain evidence="7">SGP5-SGP5p</strain>
        <tissue evidence="7">Aerial part</tissue>
    </source>
</reference>
<feature type="transmembrane region" description="Helical" evidence="6">
    <location>
        <begin position="159"/>
        <end position="179"/>
    </location>
</feature>
<dbReference type="GO" id="GO:0016020">
    <property type="term" value="C:membrane"/>
    <property type="evidence" value="ECO:0007669"/>
    <property type="project" value="UniProtKB-SubCell"/>
</dbReference>
<accession>A0A9Q1QDC7</accession>
<sequence>MAYLGMYEMFYVPPAVKFLHQRYACVYCGFLAIILSPVLVESNPLSYRYLELLAKFPVLTKAVTSAFLTLIGDLICQFLLMVFGKADILAIEHGIKDLHVHFLGAGAGGSNSAFLVRLQNPNTTSISHHCTYILVNWSLYLELLAHSCVSFLIRVDLRVLQFLFAPMFIGVFLSSLVALEGRPAEVIPKLQQEWFSSVLANWQLWIPFQFVNFRFVPQQFQVLASNFVALIWNVILSFKAHKEVVPK</sequence>
<dbReference type="Pfam" id="PF04117">
    <property type="entry name" value="Mpv17_PMP22"/>
    <property type="match status" value="1"/>
</dbReference>
<name>A0A9Q1QDC7_9CARY</name>
<dbReference type="EMBL" id="JAKOGI010000302">
    <property type="protein sequence ID" value="KAJ8437371.1"/>
    <property type="molecule type" value="Genomic_DNA"/>
</dbReference>
<comment type="similarity">
    <text evidence="2 6">Belongs to the peroxisomal membrane protein PXMP2/4 family.</text>
</comment>
<evidence type="ECO:0000256" key="6">
    <source>
        <dbReference type="RuleBase" id="RU363053"/>
    </source>
</evidence>
<evidence type="ECO:0000313" key="7">
    <source>
        <dbReference type="EMBL" id="KAJ8437371.1"/>
    </source>
</evidence>
<proteinExistence type="inferred from homology"/>
<dbReference type="GO" id="GO:0005737">
    <property type="term" value="C:cytoplasm"/>
    <property type="evidence" value="ECO:0007669"/>
    <property type="project" value="TreeGrafter"/>
</dbReference>
<comment type="subcellular location">
    <subcellularLocation>
        <location evidence="1">Membrane</location>
        <topology evidence="1">Multi-pass membrane protein</topology>
    </subcellularLocation>
</comment>
<comment type="caution">
    <text evidence="7">The sequence shown here is derived from an EMBL/GenBank/DDBJ whole genome shotgun (WGS) entry which is preliminary data.</text>
</comment>
<dbReference type="OrthoDB" id="430207at2759"/>
<dbReference type="PANTHER" id="PTHR11266">
    <property type="entry name" value="PEROXISOMAL MEMBRANE PROTEIN 2, PXMP2 MPV17"/>
    <property type="match status" value="1"/>
</dbReference>
<feature type="transmembrane region" description="Helical" evidence="6">
    <location>
        <begin position="52"/>
        <end position="80"/>
    </location>
</feature>
<dbReference type="AlphaFoldDB" id="A0A9Q1QDC7"/>